<dbReference type="GO" id="GO:0006885">
    <property type="term" value="P:regulation of pH"/>
    <property type="evidence" value="ECO:0007669"/>
    <property type="project" value="TreeGrafter"/>
</dbReference>
<dbReference type="Gene3D" id="1.20.1530.20">
    <property type="match status" value="2"/>
</dbReference>
<dbReference type="InterPro" id="IPR038770">
    <property type="entry name" value="Na+/solute_symporter_sf"/>
</dbReference>
<evidence type="ECO:0000256" key="9">
    <source>
        <dbReference type="ARBA" id="ARBA00038341"/>
    </source>
</evidence>
<feature type="domain" description="Cation/H+ exchanger transmembrane" evidence="11">
    <location>
        <begin position="945"/>
        <end position="1286"/>
    </location>
</feature>
<feature type="transmembrane region" description="Helical" evidence="10">
    <location>
        <begin position="1056"/>
        <end position="1074"/>
    </location>
</feature>
<dbReference type="GO" id="GO:0015297">
    <property type="term" value="F:antiporter activity"/>
    <property type="evidence" value="ECO:0007669"/>
    <property type="project" value="InterPro"/>
</dbReference>
<keyword evidence="8 10" id="KW-0472">Membrane</keyword>
<feature type="domain" description="Cation/H(+) antiporter central" evidence="12">
    <location>
        <begin position="509"/>
        <end position="631"/>
    </location>
</feature>
<keyword evidence="7" id="KW-0406">Ion transport</keyword>
<dbReference type="PANTHER" id="PTHR32468:SF164">
    <property type="entry name" value="OS05G0485000 PROTEIN"/>
    <property type="match status" value="1"/>
</dbReference>
<comment type="caution">
    <text evidence="14">The sequence shown here is derived from an EMBL/GenBank/DDBJ whole genome shotgun (WGS) entry which is preliminary data.</text>
</comment>
<dbReference type="InterPro" id="IPR050794">
    <property type="entry name" value="CPA2_transporter"/>
</dbReference>
<keyword evidence="3" id="KW-0633">Potassium transport</keyword>
<feature type="transmembrane region" description="Helical" evidence="10">
    <location>
        <begin position="432"/>
        <end position="454"/>
    </location>
</feature>
<feature type="domain" description="Cation/H+ exchanger transmembrane" evidence="11">
    <location>
        <begin position="189"/>
        <end position="451"/>
    </location>
</feature>
<comment type="similarity">
    <text evidence="9">Belongs to the monovalent cation:proton antiporter 2 (CPA2) transporter (TC 2.A.37) family. CHX (TC 2.A.37.4) subfamily.</text>
</comment>
<dbReference type="InterPro" id="IPR057290">
    <property type="entry name" value="CHX17_C"/>
</dbReference>
<feature type="transmembrane region" description="Helical" evidence="10">
    <location>
        <begin position="984"/>
        <end position="1006"/>
    </location>
</feature>
<evidence type="ECO:0000256" key="2">
    <source>
        <dbReference type="ARBA" id="ARBA00022448"/>
    </source>
</evidence>
<evidence type="ECO:0000259" key="12">
    <source>
        <dbReference type="Pfam" id="PF23256"/>
    </source>
</evidence>
<feature type="transmembrane region" description="Helical" evidence="10">
    <location>
        <begin position="289"/>
        <end position="322"/>
    </location>
</feature>
<evidence type="ECO:0000256" key="5">
    <source>
        <dbReference type="ARBA" id="ARBA00022958"/>
    </source>
</evidence>
<organism evidence="14 15">
    <name type="scientific">Salix brachista</name>
    <dbReference type="NCBI Taxonomy" id="2182728"/>
    <lineage>
        <taxon>Eukaryota</taxon>
        <taxon>Viridiplantae</taxon>
        <taxon>Streptophyta</taxon>
        <taxon>Embryophyta</taxon>
        <taxon>Tracheophyta</taxon>
        <taxon>Spermatophyta</taxon>
        <taxon>Magnoliopsida</taxon>
        <taxon>eudicotyledons</taxon>
        <taxon>Gunneridae</taxon>
        <taxon>Pentapetalae</taxon>
        <taxon>rosids</taxon>
        <taxon>fabids</taxon>
        <taxon>Malpighiales</taxon>
        <taxon>Salicaceae</taxon>
        <taxon>Saliceae</taxon>
        <taxon>Salix</taxon>
    </lineage>
</organism>
<feature type="transmembrane region" description="Helical" evidence="10">
    <location>
        <begin position="184"/>
        <end position="205"/>
    </location>
</feature>
<dbReference type="GO" id="GO:0006813">
    <property type="term" value="P:potassium ion transport"/>
    <property type="evidence" value="ECO:0007669"/>
    <property type="project" value="UniProtKB-KW"/>
</dbReference>
<feature type="transmembrane region" description="Helical" evidence="10">
    <location>
        <begin position="217"/>
        <end position="240"/>
    </location>
</feature>
<feature type="transmembrane region" description="Helical" evidence="10">
    <location>
        <begin position="1114"/>
        <end position="1135"/>
    </location>
</feature>
<gene>
    <name evidence="14" type="ORF">DKX38_029900</name>
</gene>
<dbReference type="InterPro" id="IPR057291">
    <property type="entry name" value="CHX17_2nd"/>
</dbReference>
<protein>
    <recommendedName>
        <fullName evidence="16">Cation/H+ exchanger domain-containing protein</fullName>
    </recommendedName>
</protein>
<evidence type="ECO:0000259" key="13">
    <source>
        <dbReference type="Pfam" id="PF23259"/>
    </source>
</evidence>
<evidence type="ECO:0000259" key="11">
    <source>
        <dbReference type="Pfam" id="PF00999"/>
    </source>
</evidence>
<name>A0A5N5J1U1_9ROSI</name>
<reference evidence="15" key="1">
    <citation type="journal article" date="2019" name="Gigascience">
        <title>De novo genome assembly of the endangered Acer yangbiense, a plant species with extremely small populations endemic to Yunnan Province, China.</title>
        <authorList>
            <person name="Yang J."/>
            <person name="Wariss H.M."/>
            <person name="Tao L."/>
            <person name="Zhang R."/>
            <person name="Yun Q."/>
            <person name="Hollingsworth P."/>
            <person name="Dao Z."/>
            <person name="Luo G."/>
            <person name="Guo H."/>
            <person name="Ma Y."/>
            <person name="Sun W."/>
        </authorList>
    </citation>
    <scope>NUCLEOTIDE SEQUENCE [LARGE SCALE GENOMIC DNA]</scope>
    <source>
        <strain evidence="15">cv. br00</strain>
    </source>
</reference>
<feature type="transmembrane region" description="Helical" evidence="10">
    <location>
        <begin position="246"/>
        <end position="268"/>
    </location>
</feature>
<dbReference type="GO" id="GO:0016020">
    <property type="term" value="C:membrane"/>
    <property type="evidence" value="ECO:0007669"/>
    <property type="project" value="UniProtKB-SubCell"/>
</dbReference>
<proteinExistence type="inferred from homology"/>
<feature type="domain" description="Cation/H(+) antiporter C-terminal" evidence="13">
    <location>
        <begin position="1539"/>
        <end position="1677"/>
    </location>
</feature>
<feature type="transmembrane region" description="Helical" evidence="10">
    <location>
        <begin position="1018"/>
        <end position="1036"/>
    </location>
</feature>
<evidence type="ECO:0000256" key="3">
    <source>
        <dbReference type="ARBA" id="ARBA00022538"/>
    </source>
</evidence>
<feature type="domain" description="Cation/H(+) antiporter central" evidence="12">
    <location>
        <begin position="1404"/>
        <end position="1527"/>
    </location>
</feature>
<feature type="domain" description="Cation/H(+) antiporter C-terminal" evidence="13">
    <location>
        <begin position="644"/>
        <end position="793"/>
    </location>
</feature>
<keyword evidence="6 10" id="KW-1133">Transmembrane helix</keyword>
<feature type="transmembrane region" description="Helical" evidence="10">
    <location>
        <begin position="1205"/>
        <end position="1226"/>
    </location>
</feature>
<evidence type="ECO:0000313" key="14">
    <source>
        <dbReference type="EMBL" id="KAB5512872.1"/>
    </source>
</evidence>
<feature type="transmembrane region" description="Helical" evidence="10">
    <location>
        <begin position="328"/>
        <end position="354"/>
    </location>
</feature>
<dbReference type="Gene3D" id="3.40.50.12370">
    <property type="match status" value="2"/>
</dbReference>
<dbReference type="GO" id="GO:1902600">
    <property type="term" value="P:proton transmembrane transport"/>
    <property type="evidence" value="ECO:0007669"/>
    <property type="project" value="InterPro"/>
</dbReference>
<dbReference type="Pfam" id="PF23256">
    <property type="entry name" value="CHX17_2nd"/>
    <property type="match status" value="2"/>
</dbReference>
<dbReference type="PANTHER" id="PTHR32468">
    <property type="entry name" value="CATION/H + ANTIPORTER"/>
    <property type="match status" value="1"/>
</dbReference>
<evidence type="ECO:0008006" key="16">
    <source>
        <dbReference type="Google" id="ProtNLM"/>
    </source>
</evidence>
<dbReference type="Pfam" id="PF00999">
    <property type="entry name" value="Na_H_Exchanger"/>
    <property type="match status" value="2"/>
</dbReference>
<evidence type="ECO:0000256" key="1">
    <source>
        <dbReference type="ARBA" id="ARBA00004141"/>
    </source>
</evidence>
<evidence type="ECO:0000256" key="6">
    <source>
        <dbReference type="ARBA" id="ARBA00022989"/>
    </source>
</evidence>
<feature type="transmembrane region" description="Helical" evidence="10">
    <location>
        <begin position="1086"/>
        <end position="1108"/>
    </location>
</feature>
<evidence type="ECO:0000256" key="7">
    <source>
        <dbReference type="ARBA" id="ARBA00023065"/>
    </source>
</evidence>
<evidence type="ECO:0000256" key="8">
    <source>
        <dbReference type="ARBA" id="ARBA00023136"/>
    </source>
</evidence>
<feature type="transmembrane region" description="Helical" evidence="10">
    <location>
        <begin position="366"/>
        <end position="387"/>
    </location>
</feature>
<dbReference type="EMBL" id="VDCV01000019">
    <property type="protein sequence ID" value="KAB5512872.1"/>
    <property type="molecule type" value="Genomic_DNA"/>
</dbReference>
<feature type="transmembrane region" description="Helical" evidence="10">
    <location>
        <begin position="943"/>
        <end position="964"/>
    </location>
</feature>
<keyword evidence="15" id="KW-1185">Reference proteome</keyword>
<evidence type="ECO:0000256" key="10">
    <source>
        <dbReference type="SAM" id="Phobius"/>
    </source>
</evidence>
<sequence>MSQTNNSSAQFQNPSRLRFDEEVGIHVVCQNVGMINSRGLWFHDDPLEYTLPLLLLQLSLISIITRSIDIFLKPLGQPSIVSHILVSSSLYMFSHANDFSHPYVFDVLNSSGRGNSRSFDSRAQLGIYEQNLSTRRKNHTRDLVSIWLHAVYLPDWGEDRSLHRLEIRLLLCHSISLDDTVCHVLQLVVLIQSVTAFPVIAIFLAEFKILNSDIGRLASSSSMICDICFWSFMSIIYVAHVAKEKSIQSAIGSILSVGFLVYLLLFGIRPAALWAIRNTPEGKPVKDAYIYVVFGALMGFGFLGEVIGINSLIASFLLGLVIPDGPPLGAAIVDRLDCFVSALLMPIFFTLCGLKTNVFSVQKWKTVGVIILVVFMGFLGKIIGTMLPPLFCRMPFRDALALGLLMNSKGIVELVLLNDWKTNSDSMTDECFAIMILSVLVLTAVISPLVKALYDPSRRFLAYRRRTICHHRSNEELRILACVLSQDNVRTIINLLDVSNHTNDKPIGIYVLHLIKLVGRASSLLIAHLPREKPSQNPTESERIFNAFKKFERENCSHVALHCCKSISPYESMHNDVCSVALENRISLIIIPFYKQSIDGKMVNSFHVFRHLNKSVLDNAPCSVGVLVDRGNLRKFLAEPLSCRIVVLFFGGADDREALAYAVRMSGNPHVSVKVLHFTTTSTSEGAEIAGGTARSKRLDSEILDEYKLNAEENERVSYLEEVVMDSGGVLAVIESIENAYDLVMVGKRHGESELMSSLGKWSEHIELGAVGEMLAVTDSNLRASVLVVQQQTRVWGLRDAEDSSLLRREKKDVAGVPNSNVYRNVDWDTMLDSEELKDANHNGTGQQDVRSSEKFVQDGSQKASIVTSVLNEFDLIIAGTGHDISSPQTFHFACSIIVGTFCSENKNSKKYAQSPEHLISFSVVILHNFYAAFSNHSALTQYILTPLGESAFISMLLVGFFLGPSLWGDKHSFLSKVYSAKSINVSSTFAFFGCILYLFLLGIKMDLGMVKRAGRKAVVIGFFTFIFPITLNLIVAEILTTNMEMDQYLHDRVPYIAVFQSVTTFHVIVCLVTDLKLINSELGQLAISSSMISGTCSWSLAIFFLFIDRDETHDLIALILITAILLVMIIFFLLRPIMIWMTRKTSEGKQIKETYVTSIFIMLLGCAFLSEVFGHHVLFGAVTLGMAVPHGPPLGSALVNKIESFVSSILLPSYFVFSVAGVNIFSIHLKTVTVVSIFGVSSFIGKVLGSMLPALYFKIPPSEAFSLGLVMSCQGVSDVLLIQHGRFLSVMTLFSSLPYSATEFYAYSAENNIFLLYLLQLLDTQIYSIMVINMLFLSGTFTPIIKLLYDPSKRYESCNKRTIQHTSLHMELRILACIYHQDSTPCIIRLLELTNPTAKTPMCCYAVHLVQLTGSLVPHLVHHEPGKSAKFHAKDSSHIINAFRLYEQECNGNIVVNLFTSISPFSTIHEEVCRLAAEKSTSLVIIPFHKQWRLHGIKNIVEARSVNRHILDMAPCSVGILVDRGTLSASKNNNLYEIGVLFAHGNDDREALAYGLRMAKHSKAALTVIHLIDVARTSQDYHEMELDSDIITEYKIESAGKRRHSYRQESVNDCVELIRLITSVENSFDLILVGRSYRSRSPLFEALTEWSEFPELGFMGDILTQCRVSVLVVQQQISGA</sequence>
<feature type="transmembrane region" description="Helical" evidence="10">
    <location>
        <begin position="1327"/>
        <end position="1350"/>
    </location>
</feature>
<accession>A0A5N5J1U1</accession>
<dbReference type="Pfam" id="PF23259">
    <property type="entry name" value="CHX17_C"/>
    <property type="match status" value="2"/>
</dbReference>
<dbReference type="InterPro" id="IPR006153">
    <property type="entry name" value="Cation/H_exchanger_TM"/>
</dbReference>
<evidence type="ECO:0000256" key="4">
    <source>
        <dbReference type="ARBA" id="ARBA00022692"/>
    </source>
</evidence>
<dbReference type="Proteomes" id="UP000326939">
    <property type="component" value="Chromosome 19"/>
</dbReference>
<keyword evidence="2" id="KW-0813">Transport</keyword>
<keyword evidence="5" id="KW-0630">Potassium</keyword>
<feature type="transmembrane region" description="Helical" evidence="10">
    <location>
        <begin position="1156"/>
        <end position="1185"/>
    </location>
</feature>
<evidence type="ECO:0000313" key="15">
    <source>
        <dbReference type="Proteomes" id="UP000326939"/>
    </source>
</evidence>
<dbReference type="GO" id="GO:0012505">
    <property type="term" value="C:endomembrane system"/>
    <property type="evidence" value="ECO:0007669"/>
    <property type="project" value="TreeGrafter"/>
</dbReference>
<keyword evidence="4 10" id="KW-0812">Transmembrane</keyword>
<comment type="subcellular location">
    <subcellularLocation>
        <location evidence="1">Membrane</location>
        <topology evidence="1">Multi-pass membrane protein</topology>
    </subcellularLocation>
</comment>
<feature type="transmembrane region" description="Helical" evidence="10">
    <location>
        <begin position="1233"/>
        <end position="1253"/>
    </location>
</feature>